<evidence type="ECO:0000256" key="8">
    <source>
        <dbReference type="ARBA" id="ARBA00022927"/>
    </source>
</evidence>
<evidence type="ECO:0000256" key="4">
    <source>
        <dbReference type="ARBA" id="ARBA00022448"/>
    </source>
</evidence>
<dbReference type="PANTHER" id="PTHR30531:SF12">
    <property type="entry name" value="FLAGELLAR BIOSYNTHETIC PROTEIN FLHB"/>
    <property type="match status" value="1"/>
</dbReference>
<dbReference type="GO" id="GO:0005886">
    <property type="term" value="C:plasma membrane"/>
    <property type="evidence" value="ECO:0007669"/>
    <property type="project" value="UniProtKB-SubCell"/>
</dbReference>
<evidence type="ECO:0000256" key="10">
    <source>
        <dbReference type="ARBA" id="ARBA00023136"/>
    </source>
</evidence>
<accession>A0A370H2M4</accession>
<keyword evidence="14" id="KW-0282">Flagellum</keyword>
<feature type="transmembrane region" description="Helical" evidence="13">
    <location>
        <begin position="187"/>
        <end position="213"/>
    </location>
</feature>
<keyword evidence="8 13" id="KW-0653">Protein transport</keyword>
<comment type="similarity">
    <text evidence="2 13">Belongs to the type III secretion exporter family.</text>
</comment>
<gene>
    <name evidence="13" type="primary">flhB</name>
    <name evidence="14" type="ORF">DES45_12124</name>
</gene>
<feature type="transmembrane region" description="Helical" evidence="13">
    <location>
        <begin position="148"/>
        <end position="167"/>
    </location>
</feature>
<evidence type="ECO:0000256" key="2">
    <source>
        <dbReference type="ARBA" id="ARBA00010690"/>
    </source>
</evidence>
<evidence type="ECO:0000256" key="1">
    <source>
        <dbReference type="ARBA" id="ARBA00004651"/>
    </source>
</evidence>
<dbReference type="InterPro" id="IPR029025">
    <property type="entry name" value="T3SS_substrate_exporter_C"/>
</dbReference>
<proteinExistence type="inferred from homology"/>
<evidence type="ECO:0000256" key="5">
    <source>
        <dbReference type="ARBA" id="ARBA00022475"/>
    </source>
</evidence>
<sequence>MSDDTDKESKTEAATDKKIRDAIEKGNVPVSREAPIFASFIAMLVILVFVAKQRVSLLAEKLALFIDNPKSFSLATGTDAAFLIQTVAIEAAYFILPMVIILMIAGLSASLLQNVPQVVGERLRPQWSRISPMSGWSRIFGRAGQVEFLKSVFKFFTIGIVSILLLQSEQYKVVNAMFSDPSLVPELILTMAIRLVSAVSIATIVLVAADLLWSRFRWHRDLRMSRQEVKDEFKQAEGDPLVKARLRSLAQDRSRRRMLAAVPRATVVIANPTHYAIALRYNREETTAPLVLAKGLDLVAIRIRETAEKHGIPVVEDKALARSMYDSVEVDRMIPPDFYRAVAQILFFIFTRSK</sequence>
<keyword evidence="7 13" id="KW-1005">Bacterial flagellum biogenesis</keyword>
<evidence type="ECO:0000256" key="11">
    <source>
        <dbReference type="ARBA" id="ARBA00023225"/>
    </source>
</evidence>
<comment type="function">
    <text evidence="12 13">Required for formation of the rod structure in the basal body of the flagellar apparatus. Together with FliI and FliH, may constitute the export apparatus of flagellin.</text>
</comment>
<evidence type="ECO:0000256" key="9">
    <source>
        <dbReference type="ARBA" id="ARBA00022989"/>
    </source>
</evidence>
<dbReference type="Gene3D" id="3.40.1690.10">
    <property type="entry name" value="secretion proteins EscU"/>
    <property type="match status" value="1"/>
</dbReference>
<dbReference type="Pfam" id="PF01312">
    <property type="entry name" value="Bac_export_2"/>
    <property type="match status" value="1"/>
</dbReference>
<feature type="transmembrane region" description="Helical" evidence="13">
    <location>
        <begin position="34"/>
        <end position="51"/>
    </location>
</feature>
<evidence type="ECO:0000256" key="6">
    <source>
        <dbReference type="ARBA" id="ARBA00022692"/>
    </source>
</evidence>
<reference evidence="14 15" key="1">
    <citation type="submission" date="2018-07" db="EMBL/GenBank/DDBJ databases">
        <title>Genomic Encyclopedia of Type Strains, Phase IV (KMG-IV): sequencing the most valuable type-strain genomes for metagenomic binning, comparative biology and taxonomic classification.</title>
        <authorList>
            <person name="Goeker M."/>
        </authorList>
    </citation>
    <scope>NUCLEOTIDE SEQUENCE [LARGE SCALE GENOMIC DNA]</scope>
    <source>
        <strain evidence="14 15">DSM 14364</strain>
    </source>
</reference>
<evidence type="ECO:0000313" key="14">
    <source>
        <dbReference type="EMBL" id="RDI50423.1"/>
    </source>
</evidence>
<keyword evidence="10 13" id="KW-0472">Membrane</keyword>
<keyword evidence="15" id="KW-1185">Reference proteome</keyword>
<dbReference type="OrthoDB" id="9807950at2"/>
<evidence type="ECO:0000256" key="3">
    <source>
        <dbReference type="ARBA" id="ARBA00021622"/>
    </source>
</evidence>
<keyword evidence="9 13" id="KW-1133">Transmembrane helix</keyword>
<dbReference type="InterPro" id="IPR006136">
    <property type="entry name" value="FlhB"/>
</dbReference>
<protein>
    <recommendedName>
        <fullName evidence="3 13">Flagellar biosynthetic protein FlhB</fullName>
    </recommendedName>
</protein>
<evidence type="ECO:0000313" key="15">
    <source>
        <dbReference type="Proteomes" id="UP000254925"/>
    </source>
</evidence>
<dbReference type="Proteomes" id="UP000254925">
    <property type="component" value="Unassembled WGS sequence"/>
</dbReference>
<keyword evidence="14" id="KW-0969">Cilium</keyword>
<dbReference type="PANTHER" id="PTHR30531">
    <property type="entry name" value="FLAGELLAR BIOSYNTHETIC PROTEIN FLHB"/>
    <property type="match status" value="1"/>
</dbReference>
<dbReference type="GO" id="GO:0044780">
    <property type="term" value="P:bacterial-type flagellum assembly"/>
    <property type="evidence" value="ECO:0007669"/>
    <property type="project" value="InterPro"/>
</dbReference>
<dbReference type="EMBL" id="QQBB01000021">
    <property type="protein sequence ID" value="RDI50423.1"/>
    <property type="molecule type" value="Genomic_DNA"/>
</dbReference>
<dbReference type="AlphaFoldDB" id="A0A370H2M4"/>
<dbReference type="Gene3D" id="6.10.250.2080">
    <property type="match status" value="1"/>
</dbReference>
<comment type="caution">
    <text evidence="14">The sequence shown here is derived from an EMBL/GenBank/DDBJ whole genome shotgun (WGS) entry which is preliminary data.</text>
</comment>
<evidence type="ECO:0000256" key="12">
    <source>
        <dbReference type="ARBA" id="ARBA00025078"/>
    </source>
</evidence>
<feature type="transmembrane region" description="Helical" evidence="13">
    <location>
        <begin position="95"/>
        <end position="115"/>
    </location>
</feature>
<evidence type="ECO:0000256" key="7">
    <source>
        <dbReference type="ARBA" id="ARBA00022795"/>
    </source>
</evidence>
<keyword evidence="5 13" id="KW-1003">Cell membrane</keyword>
<comment type="subcellular location">
    <subcellularLocation>
        <location evidence="1">Cell membrane</location>
        <topology evidence="1">Multi-pass membrane protein</topology>
    </subcellularLocation>
</comment>
<keyword evidence="4 13" id="KW-0813">Transport</keyword>
<feature type="transmembrane region" description="Helical" evidence="13">
    <location>
        <begin position="72"/>
        <end position="89"/>
    </location>
</feature>
<dbReference type="RefSeq" id="WP_114773450.1">
    <property type="nucleotide sequence ID" value="NZ_QQBB01000021.1"/>
</dbReference>
<dbReference type="GO" id="GO:0009306">
    <property type="term" value="P:protein secretion"/>
    <property type="evidence" value="ECO:0007669"/>
    <property type="project" value="InterPro"/>
</dbReference>
<dbReference type="PRINTS" id="PR00950">
    <property type="entry name" value="TYPE3IMSPROT"/>
</dbReference>
<keyword evidence="11 13" id="KW-1006">Bacterial flagellum protein export</keyword>
<evidence type="ECO:0000256" key="13">
    <source>
        <dbReference type="RuleBase" id="RU364091"/>
    </source>
</evidence>
<organism evidence="14 15">
    <name type="scientific">Microvirga subterranea</name>
    <dbReference type="NCBI Taxonomy" id="186651"/>
    <lineage>
        <taxon>Bacteria</taxon>
        <taxon>Pseudomonadati</taxon>
        <taxon>Pseudomonadota</taxon>
        <taxon>Alphaproteobacteria</taxon>
        <taxon>Hyphomicrobiales</taxon>
        <taxon>Methylobacteriaceae</taxon>
        <taxon>Microvirga</taxon>
    </lineage>
</organism>
<keyword evidence="6 13" id="KW-0812">Transmembrane</keyword>
<dbReference type="InterPro" id="IPR006135">
    <property type="entry name" value="T3SS_substrate_exporter"/>
</dbReference>
<keyword evidence="14" id="KW-0966">Cell projection</keyword>
<dbReference type="SUPFAM" id="SSF160544">
    <property type="entry name" value="EscU C-terminal domain-like"/>
    <property type="match status" value="1"/>
</dbReference>
<name>A0A370H2M4_9HYPH</name>
<dbReference type="NCBIfam" id="TIGR00328">
    <property type="entry name" value="flhB"/>
    <property type="match status" value="1"/>
</dbReference>